<feature type="transmembrane region" description="Helical" evidence="1">
    <location>
        <begin position="95"/>
        <end position="118"/>
    </location>
</feature>
<sequence length="119" mass="12625">MSSKSKQGPKNDEPANISRGNLGWLAGLITMVVIAFPLSAAIAYATHPATRTLFGSHLSNTSAVGFSLFWWVLALLLIALPFLVGFGVSKLSSRWLSILGGILALLVIALIVLGQLFAF</sequence>
<evidence type="ECO:0000313" key="2">
    <source>
        <dbReference type="EMBL" id="QDZ15688.1"/>
    </source>
</evidence>
<dbReference type="RefSeq" id="WP_146321722.1">
    <property type="nucleotide sequence ID" value="NZ_CP042305.1"/>
</dbReference>
<feature type="transmembrane region" description="Helical" evidence="1">
    <location>
        <begin position="64"/>
        <end position="88"/>
    </location>
</feature>
<keyword evidence="1" id="KW-0472">Membrane</keyword>
<organism evidence="2 3">
    <name type="scientific">Humibacter ginsenosidimutans</name>
    <dbReference type="NCBI Taxonomy" id="2599293"/>
    <lineage>
        <taxon>Bacteria</taxon>
        <taxon>Bacillati</taxon>
        <taxon>Actinomycetota</taxon>
        <taxon>Actinomycetes</taxon>
        <taxon>Micrococcales</taxon>
        <taxon>Microbacteriaceae</taxon>
        <taxon>Humibacter</taxon>
    </lineage>
</organism>
<name>A0A5B8M4N8_9MICO</name>
<proteinExistence type="predicted"/>
<keyword evidence="1" id="KW-0812">Transmembrane</keyword>
<dbReference type="AlphaFoldDB" id="A0A5B8M4N8"/>
<dbReference type="Proteomes" id="UP000320216">
    <property type="component" value="Chromosome"/>
</dbReference>
<accession>A0A5B8M4N8</accession>
<keyword evidence="3" id="KW-1185">Reference proteome</keyword>
<reference evidence="2 3" key="1">
    <citation type="submission" date="2019-07" db="EMBL/GenBank/DDBJ databases">
        <title>Full genome sequence of Humibacter sp. WJ7-1.</title>
        <authorList>
            <person name="Im W.-T."/>
        </authorList>
    </citation>
    <scope>NUCLEOTIDE SEQUENCE [LARGE SCALE GENOMIC DNA]</scope>
    <source>
        <strain evidence="2 3">WJ7-1</strain>
    </source>
</reference>
<dbReference type="OrthoDB" id="5070108at2"/>
<evidence type="ECO:0000256" key="1">
    <source>
        <dbReference type="SAM" id="Phobius"/>
    </source>
</evidence>
<protein>
    <submittedName>
        <fullName evidence="2">Uncharacterized protein</fullName>
    </submittedName>
</protein>
<feature type="transmembrane region" description="Helical" evidence="1">
    <location>
        <begin position="21"/>
        <end position="44"/>
    </location>
</feature>
<keyword evidence="1" id="KW-1133">Transmembrane helix</keyword>
<dbReference type="EMBL" id="CP042305">
    <property type="protein sequence ID" value="QDZ15688.1"/>
    <property type="molecule type" value="Genomic_DNA"/>
</dbReference>
<dbReference type="KEGG" id="huw:FPZ11_13800"/>
<evidence type="ECO:0000313" key="3">
    <source>
        <dbReference type="Proteomes" id="UP000320216"/>
    </source>
</evidence>
<gene>
    <name evidence="2" type="ORF">FPZ11_13800</name>
</gene>